<evidence type="ECO:0000259" key="7">
    <source>
        <dbReference type="Pfam" id="PF07992"/>
    </source>
</evidence>
<dbReference type="InterPro" id="IPR016156">
    <property type="entry name" value="FAD/NAD-linked_Rdtase_dimer_sf"/>
</dbReference>
<dbReference type="SUPFAM" id="SSF55424">
    <property type="entry name" value="FAD/NAD-linked reductases, dimerisation (C-terminal) domain"/>
    <property type="match status" value="1"/>
</dbReference>
<reference evidence="8 9" key="1">
    <citation type="submission" date="2018-06" db="EMBL/GenBank/DDBJ databases">
        <title>Complete genome of Desulfovibrio indonesiensis P37SLT.</title>
        <authorList>
            <person name="Crispim J.S."/>
            <person name="Vidigal P.M.P."/>
            <person name="Silva L.C.F."/>
            <person name="Laguardia C.N."/>
            <person name="Araujo L.C."/>
            <person name="Dias R.S."/>
            <person name="Sousa M.P."/>
            <person name="Paula S.O."/>
            <person name="Silva C."/>
        </authorList>
    </citation>
    <scope>NUCLEOTIDE SEQUENCE [LARGE SCALE GENOMIC DNA]</scope>
    <source>
        <strain evidence="8 9">P37SLT</strain>
    </source>
</reference>
<dbReference type="EMBL" id="QMIE01000021">
    <property type="protein sequence ID" value="TVM14697.1"/>
    <property type="molecule type" value="Genomic_DNA"/>
</dbReference>
<evidence type="ECO:0000313" key="8">
    <source>
        <dbReference type="EMBL" id="TVM14697.1"/>
    </source>
</evidence>
<keyword evidence="4" id="KW-0547">Nucleotide-binding</keyword>
<dbReference type="Gene3D" id="3.50.50.60">
    <property type="entry name" value="FAD/NAD(P)-binding domain"/>
    <property type="match status" value="2"/>
</dbReference>
<dbReference type="PRINTS" id="PR00368">
    <property type="entry name" value="FADPNR"/>
</dbReference>
<evidence type="ECO:0000256" key="1">
    <source>
        <dbReference type="ARBA" id="ARBA00007532"/>
    </source>
</evidence>
<evidence type="ECO:0000256" key="5">
    <source>
        <dbReference type="PIRSR" id="PIRSR000350-4"/>
    </source>
</evidence>
<organism evidence="8 9">
    <name type="scientific">Oceanidesulfovibrio indonesiensis</name>
    <dbReference type="NCBI Taxonomy" id="54767"/>
    <lineage>
        <taxon>Bacteria</taxon>
        <taxon>Pseudomonadati</taxon>
        <taxon>Thermodesulfobacteriota</taxon>
        <taxon>Desulfovibrionia</taxon>
        <taxon>Desulfovibrionales</taxon>
        <taxon>Desulfovibrionaceae</taxon>
        <taxon>Oceanidesulfovibrio</taxon>
    </lineage>
</organism>
<keyword evidence="2" id="KW-0285">Flavoprotein</keyword>
<evidence type="ECO:0000256" key="4">
    <source>
        <dbReference type="PIRSR" id="PIRSR000350-3"/>
    </source>
</evidence>
<keyword evidence="3 4" id="KW-0274">FAD</keyword>
<name>A0A7M3MAH3_9BACT</name>
<evidence type="ECO:0000313" key="9">
    <source>
        <dbReference type="Proteomes" id="UP000448292"/>
    </source>
</evidence>
<feature type="disulfide bond" description="Redox-active" evidence="5">
    <location>
        <begin position="42"/>
        <end position="47"/>
    </location>
</feature>
<dbReference type="Pfam" id="PF07992">
    <property type="entry name" value="Pyr_redox_2"/>
    <property type="match status" value="1"/>
</dbReference>
<dbReference type="PANTHER" id="PTHR43014">
    <property type="entry name" value="MERCURIC REDUCTASE"/>
    <property type="match status" value="1"/>
</dbReference>
<comment type="caution">
    <text evidence="8">The sequence shown here is derived from an EMBL/GenBank/DDBJ whole genome shotgun (WGS) entry which is preliminary data.</text>
</comment>
<feature type="binding site" evidence="4">
    <location>
        <position position="261"/>
    </location>
    <ligand>
        <name>NAD(+)</name>
        <dbReference type="ChEBI" id="CHEBI:57540"/>
    </ligand>
</feature>
<dbReference type="InterPro" id="IPR036188">
    <property type="entry name" value="FAD/NAD-bd_sf"/>
</dbReference>
<evidence type="ECO:0000259" key="6">
    <source>
        <dbReference type="Pfam" id="PF02852"/>
    </source>
</evidence>
<comment type="similarity">
    <text evidence="1">Belongs to the class-I pyridine nucleotide-disulfide oxidoreductase family.</text>
</comment>
<feature type="binding site" evidence="4">
    <location>
        <position position="302"/>
    </location>
    <ligand>
        <name>FAD</name>
        <dbReference type="ChEBI" id="CHEBI:57692"/>
    </ligand>
</feature>
<dbReference type="Proteomes" id="UP000448292">
    <property type="component" value="Unassembled WGS sequence"/>
</dbReference>
<dbReference type="RefSeq" id="WP_144304418.1">
    <property type="nucleotide sequence ID" value="NZ_QMIE01000021.1"/>
</dbReference>
<dbReference type="GO" id="GO:0016491">
    <property type="term" value="F:oxidoreductase activity"/>
    <property type="evidence" value="ECO:0007669"/>
    <property type="project" value="InterPro"/>
</dbReference>
<dbReference type="PIRSF" id="PIRSF000350">
    <property type="entry name" value="Mercury_reductase_MerA"/>
    <property type="match status" value="1"/>
</dbReference>
<gene>
    <name evidence="8" type="ORF">DPQ33_16960</name>
</gene>
<dbReference type="PRINTS" id="PR00411">
    <property type="entry name" value="PNDRDTASEI"/>
</dbReference>
<feature type="domain" description="Pyridine nucleotide-disulphide oxidoreductase dimerisation" evidence="6">
    <location>
        <begin position="339"/>
        <end position="441"/>
    </location>
</feature>
<keyword evidence="4" id="KW-0520">NAD</keyword>
<dbReference type="SUPFAM" id="SSF51905">
    <property type="entry name" value="FAD/NAD(P)-binding domain"/>
    <property type="match status" value="1"/>
</dbReference>
<sequence length="450" mass="47787">MPDHFDALILGAGPAGGGVASRLAAAGLKIAMTDAGPYGGTCPLSGCNPKKILLGPAEIAQMAAHLQGKGVDRPPSVIWKDLMDFKRTFTEPVPEKAKNAYAEKGIETLSGPGRFIGPDTVEVAGREVTADNIFICTGVKPRPLAFPGAEHLADNVDFLDLDELPEHVVLIGGGYIAMEFASIAHHCGARVTVLQRSDAILRGFDQELAGLLVEAMQTAGMDVLLNAPVHSVESADGRYTIRYGEDGGESITADLVVNCAGRVPNIESLNLEAAGVEAGPKGIAVKPTMQSVSNPKVWAVGDVAATPFELTPVAVLEADVAAANVLDPQANKYADYFGIPTVCFTLPPCAACGLTAEQADEQGIPHQVLTHELADMFSWKRLGQKYGRAKIVLDEDGERILGAHLLGHNAEEVINLFALAIRNEMPLEAVKSTYWAYPTCGYYMQYLIAE</sequence>
<evidence type="ECO:0000256" key="2">
    <source>
        <dbReference type="ARBA" id="ARBA00022630"/>
    </source>
</evidence>
<keyword evidence="9" id="KW-1185">Reference proteome</keyword>
<proteinExistence type="inferred from homology"/>
<protein>
    <submittedName>
        <fullName evidence="8">NAD(P)/FAD-dependent oxidoreductase</fullName>
    </submittedName>
</protein>
<feature type="binding site" evidence="4">
    <location>
        <position position="51"/>
    </location>
    <ligand>
        <name>FAD</name>
        <dbReference type="ChEBI" id="CHEBI:57692"/>
    </ligand>
</feature>
<dbReference type="InterPro" id="IPR004099">
    <property type="entry name" value="Pyr_nucl-diS_OxRdtase_dimer"/>
</dbReference>
<evidence type="ECO:0000256" key="3">
    <source>
        <dbReference type="ARBA" id="ARBA00022827"/>
    </source>
</evidence>
<feature type="binding site" evidence="4">
    <location>
        <begin position="172"/>
        <end position="179"/>
    </location>
    <ligand>
        <name>NAD(+)</name>
        <dbReference type="ChEBI" id="CHEBI:57540"/>
    </ligand>
</feature>
<dbReference type="Pfam" id="PF02852">
    <property type="entry name" value="Pyr_redox_dim"/>
    <property type="match status" value="1"/>
</dbReference>
<accession>A0A7M3MAH3</accession>
<dbReference type="OrthoDB" id="9786429at2"/>
<dbReference type="Gene3D" id="3.30.390.30">
    <property type="match status" value="1"/>
</dbReference>
<dbReference type="InterPro" id="IPR023753">
    <property type="entry name" value="FAD/NAD-binding_dom"/>
</dbReference>
<dbReference type="AlphaFoldDB" id="A0A7M3MAH3"/>
<comment type="cofactor">
    <cofactor evidence="4">
        <name>FAD</name>
        <dbReference type="ChEBI" id="CHEBI:57692"/>
    </cofactor>
    <text evidence="4">Binds 1 FAD per subunit.</text>
</comment>
<dbReference type="GO" id="GO:0000166">
    <property type="term" value="F:nucleotide binding"/>
    <property type="evidence" value="ECO:0007669"/>
    <property type="project" value="UniProtKB-KW"/>
</dbReference>
<feature type="domain" description="FAD/NAD(P)-binding" evidence="7">
    <location>
        <begin position="6"/>
        <end position="318"/>
    </location>
</feature>
<dbReference type="InterPro" id="IPR001100">
    <property type="entry name" value="Pyr_nuc-diS_OxRdtase"/>
</dbReference>
<feature type="binding site" evidence="4">
    <location>
        <position position="113"/>
    </location>
    <ligand>
        <name>FAD</name>
        <dbReference type="ChEBI" id="CHEBI:57692"/>
    </ligand>
</feature>
<dbReference type="PANTHER" id="PTHR43014:SF5">
    <property type="entry name" value="GLUTATHIONE REDUCTASE (NADPH)"/>
    <property type="match status" value="1"/>
</dbReference>